<evidence type="ECO:0000313" key="4">
    <source>
        <dbReference type="Proteomes" id="UP000298030"/>
    </source>
</evidence>
<dbReference type="InterPro" id="IPR050546">
    <property type="entry name" value="Glycosyl_Hydrlase_16"/>
</dbReference>
<dbReference type="PANTHER" id="PTHR10963">
    <property type="entry name" value="GLYCOSYL HYDROLASE-RELATED"/>
    <property type="match status" value="1"/>
</dbReference>
<dbReference type="Gene3D" id="2.60.120.200">
    <property type="match status" value="1"/>
</dbReference>
<dbReference type="InterPro" id="IPR000757">
    <property type="entry name" value="Beta-glucanase-like"/>
</dbReference>
<gene>
    <name evidence="3" type="ORF">FA13DRAFT_216488</name>
</gene>
<dbReference type="OrthoDB" id="192832at2759"/>
<dbReference type="InterPro" id="IPR013320">
    <property type="entry name" value="ConA-like_dom_sf"/>
</dbReference>
<dbReference type="CDD" id="cd02181">
    <property type="entry name" value="GH16_fungal_Lam16A_glucanase"/>
    <property type="match status" value="1"/>
</dbReference>
<keyword evidence="1" id="KW-0732">Signal</keyword>
<comment type="caution">
    <text evidence="3">The sequence shown here is derived from an EMBL/GenBank/DDBJ whole genome shotgun (WGS) entry which is preliminary data.</text>
</comment>
<dbReference type="EMBL" id="QPFP01000014">
    <property type="protein sequence ID" value="TEB32639.1"/>
    <property type="molecule type" value="Genomic_DNA"/>
</dbReference>
<feature type="chain" id="PRO_5021472483" description="GH16 domain-containing protein" evidence="1">
    <location>
        <begin position="21"/>
        <end position="438"/>
    </location>
</feature>
<evidence type="ECO:0000256" key="1">
    <source>
        <dbReference type="SAM" id="SignalP"/>
    </source>
</evidence>
<dbReference type="Proteomes" id="UP000298030">
    <property type="component" value="Unassembled WGS sequence"/>
</dbReference>
<keyword evidence="4" id="KW-1185">Reference proteome</keyword>
<dbReference type="AlphaFoldDB" id="A0A4Y7TGK3"/>
<sequence length="438" mass="48948">MNLRIWAVLALCTLLPSVLAEPGLTRGHSVESGSARRSLVDSFDSLKSRNFFASALRQRSQPEVESLEELASKAEEAEEKRDLTNEAGLVKRDNAVETNQNGSQYIWMLADTYAGETFYDNMTFFSTRDPTNGLVTYVDRDRSFSQNYTYVRDDGVVIMQSDMKSWVPLGGHRESVRIETQKAYTGGLFILDLQRAPWGCAIWPAFWTTAANAFWPRDGEIDILEGVHDNEHNQITWHTNEGCYLDDEGDVWTGELEHPNRTDKGISCIGFIGCGITEWSRASYGPYFEEQGGGILAMKWDDEMIAVWSFFRAAIPPDVTTGMPTPSTWGKPSAVLRNTKCNITQHFRDHVIIFDITFCGDLAGNNYNTAPNCPGTCAERMMDPANFVNASWEINSLKVYEKSPIYATVRSDASPSMAPWLSMLVSSVVVAGLSYSFS</sequence>
<evidence type="ECO:0000313" key="3">
    <source>
        <dbReference type="EMBL" id="TEB32639.1"/>
    </source>
</evidence>
<reference evidence="3 4" key="1">
    <citation type="journal article" date="2019" name="Nat. Ecol. Evol.">
        <title>Megaphylogeny resolves global patterns of mushroom evolution.</title>
        <authorList>
            <person name="Varga T."/>
            <person name="Krizsan K."/>
            <person name="Foldi C."/>
            <person name="Dima B."/>
            <person name="Sanchez-Garcia M."/>
            <person name="Sanchez-Ramirez S."/>
            <person name="Szollosi G.J."/>
            <person name="Szarkandi J.G."/>
            <person name="Papp V."/>
            <person name="Albert L."/>
            <person name="Andreopoulos W."/>
            <person name="Angelini C."/>
            <person name="Antonin V."/>
            <person name="Barry K.W."/>
            <person name="Bougher N.L."/>
            <person name="Buchanan P."/>
            <person name="Buyck B."/>
            <person name="Bense V."/>
            <person name="Catcheside P."/>
            <person name="Chovatia M."/>
            <person name="Cooper J."/>
            <person name="Damon W."/>
            <person name="Desjardin D."/>
            <person name="Finy P."/>
            <person name="Geml J."/>
            <person name="Haridas S."/>
            <person name="Hughes K."/>
            <person name="Justo A."/>
            <person name="Karasinski D."/>
            <person name="Kautmanova I."/>
            <person name="Kiss B."/>
            <person name="Kocsube S."/>
            <person name="Kotiranta H."/>
            <person name="LaButti K.M."/>
            <person name="Lechner B.E."/>
            <person name="Liimatainen K."/>
            <person name="Lipzen A."/>
            <person name="Lukacs Z."/>
            <person name="Mihaltcheva S."/>
            <person name="Morgado L.N."/>
            <person name="Niskanen T."/>
            <person name="Noordeloos M.E."/>
            <person name="Ohm R.A."/>
            <person name="Ortiz-Santana B."/>
            <person name="Ovrebo C."/>
            <person name="Racz N."/>
            <person name="Riley R."/>
            <person name="Savchenko A."/>
            <person name="Shiryaev A."/>
            <person name="Soop K."/>
            <person name="Spirin V."/>
            <person name="Szebenyi C."/>
            <person name="Tomsovsky M."/>
            <person name="Tulloss R.E."/>
            <person name="Uehling J."/>
            <person name="Grigoriev I.V."/>
            <person name="Vagvolgyi C."/>
            <person name="Papp T."/>
            <person name="Martin F.M."/>
            <person name="Miettinen O."/>
            <person name="Hibbett D.S."/>
            <person name="Nagy L.G."/>
        </authorList>
    </citation>
    <scope>NUCLEOTIDE SEQUENCE [LARGE SCALE GENOMIC DNA]</scope>
    <source>
        <strain evidence="3 4">FP101781</strain>
    </source>
</reference>
<evidence type="ECO:0000259" key="2">
    <source>
        <dbReference type="PROSITE" id="PS51762"/>
    </source>
</evidence>
<dbReference type="STRING" id="71717.A0A4Y7TGK3"/>
<dbReference type="PROSITE" id="PS51762">
    <property type="entry name" value="GH16_2"/>
    <property type="match status" value="1"/>
</dbReference>
<protein>
    <recommendedName>
        <fullName evidence="2">GH16 domain-containing protein</fullName>
    </recommendedName>
</protein>
<name>A0A4Y7TGK3_COPMI</name>
<accession>A0A4Y7TGK3</accession>
<feature type="signal peptide" evidence="1">
    <location>
        <begin position="1"/>
        <end position="20"/>
    </location>
</feature>
<organism evidence="3 4">
    <name type="scientific">Coprinellus micaceus</name>
    <name type="common">Glistening ink-cap mushroom</name>
    <name type="synonym">Coprinus micaceus</name>
    <dbReference type="NCBI Taxonomy" id="71717"/>
    <lineage>
        <taxon>Eukaryota</taxon>
        <taxon>Fungi</taxon>
        <taxon>Dikarya</taxon>
        <taxon>Basidiomycota</taxon>
        <taxon>Agaricomycotina</taxon>
        <taxon>Agaricomycetes</taxon>
        <taxon>Agaricomycetidae</taxon>
        <taxon>Agaricales</taxon>
        <taxon>Agaricineae</taxon>
        <taxon>Psathyrellaceae</taxon>
        <taxon>Coprinellus</taxon>
    </lineage>
</organism>
<dbReference type="SUPFAM" id="SSF49899">
    <property type="entry name" value="Concanavalin A-like lectins/glucanases"/>
    <property type="match status" value="1"/>
</dbReference>
<proteinExistence type="predicted"/>
<dbReference type="Pfam" id="PF26113">
    <property type="entry name" value="GH16_XgeA"/>
    <property type="match status" value="1"/>
</dbReference>
<dbReference type="PANTHER" id="PTHR10963:SF24">
    <property type="entry name" value="GLYCOSIDASE C21B10.07-RELATED"/>
    <property type="match status" value="1"/>
</dbReference>
<dbReference type="GO" id="GO:0009251">
    <property type="term" value="P:glucan catabolic process"/>
    <property type="evidence" value="ECO:0007669"/>
    <property type="project" value="TreeGrafter"/>
</dbReference>
<feature type="domain" description="GH16" evidence="2">
    <location>
        <begin position="105"/>
        <end position="371"/>
    </location>
</feature>
<dbReference type="GO" id="GO:0004553">
    <property type="term" value="F:hydrolase activity, hydrolyzing O-glycosyl compounds"/>
    <property type="evidence" value="ECO:0007669"/>
    <property type="project" value="InterPro"/>
</dbReference>